<sequence length="336" mass="35973">MWAGIAAAVVLAIVAAGLFWTRGRDSAEAKAFCWGLIPARSLEALFPEGAFEEPRDEPLAYPRVIDERCRAFRKGSRLEWFEYKLTDAYDGVMVDNLSQVGGEYLMSPLGSGLVGAASDLGGWVEVPPCRPGDAPRFFAMYARRLDAEVWSRPDANRVAAKPGNRPAITALLIGTANAIRRQAHCGGDPLAMPELHSEAPPTPFDPRTLCGIPVAASGLPADPKWIQKWSGPDPVRENCYVATGPTDYRHVLELDVDRGPMADLVAPYARWGADGQVVSLGQGAGYTEVCTSGRVVYRLDTGLGFVGDPVRLLSALVAANAARDGCPSPQTPSPPS</sequence>
<organism evidence="1 2">
    <name type="scientific">Yinghuangia aomiensis</name>
    <dbReference type="NCBI Taxonomy" id="676205"/>
    <lineage>
        <taxon>Bacteria</taxon>
        <taxon>Bacillati</taxon>
        <taxon>Actinomycetota</taxon>
        <taxon>Actinomycetes</taxon>
        <taxon>Kitasatosporales</taxon>
        <taxon>Streptomycetaceae</taxon>
        <taxon>Yinghuangia</taxon>
    </lineage>
</organism>
<evidence type="ECO:0000313" key="1">
    <source>
        <dbReference type="EMBL" id="GAA4989886.1"/>
    </source>
</evidence>
<proteinExistence type="predicted"/>
<protein>
    <recommendedName>
        <fullName evidence="3">DUF1254 domain-containing protein</fullName>
    </recommendedName>
</protein>
<keyword evidence="2" id="KW-1185">Reference proteome</keyword>
<reference evidence="2" key="1">
    <citation type="journal article" date="2019" name="Int. J. Syst. Evol. Microbiol.">
        <title>The Global Catalogue of Microorganisms (GCM) 10K type strain sequencing project: providing services to taxonomists for standard genome sequencing and annotation.</title>
        <authorList>
            <consortium name="The Broad Institute Genomics Platform"/>
            <consortium name="The Broad Institute Genome Sequencing Center for Infectious Disease"/>
            <person name="Wu L."/>
            <person name="Ma J."/>
        </authorList>
    </citation>
    <scope>NUCLEOTIDE SEQUENCE [LARGE SCALE GENOMIC DNA]</scope>
    <source>
        <strain evidence="2">JCM 17986</strain>
    </source>
</reference>
<name>A0ABP9I7M3_9ACTN</name>
<accession>A0ABP9I7M3</accession>
<evidence type="ECO:0000313" key="2">
    <source>
        <dbReference type="Proteomes" id="UP001500466"/>
    </source>
</evidence>
<comment type="caution">
    <text evidence="1">The sequence shown here is derived from an EMBL/GenBank/DDBJ whole genome shotgun (WGS) entry which is preliminary data.</text>
</comment>
<dbReference type="EMBL" id="BAABHS010000038">
    <property type="protein sequence ID" value="GAA4989886.1"/>
    <property type="molecule type" value="Genomic_DNA"/>
</dbReference>
<dbReference type="Proteomes" id="UP001500466">
    <property type="component" value="Unassembled WGS sequence"/>
</dbReference>
<gene>
    <name evidence="1" type="ORF">GCM10023205_71380</name>
</gene>
<evidence type="ECO:0008006" key="3">
    <source>
        <dbReference type="Google" id="ProtNLM"/>
    </source>
</evidence>